<organism evidence="2 3">
    <name type="scientific">Nonomuraea longispora</name>
    <dbReference type="NCBI Taxonomy" id="1848320"/>
    <lineage>
        <taxon>Bacteria</taxon>
        <taxon>Bacillati</taxon>
        <taxon>Actinomycetota</taxon>
        <taxon>Actinomycetes</taxon>
        <taxon>Streptosporangiales</taxon>
        <taxon>Streptosporangiaceae</taxon>
        <taxon>Nonomuraea</taxon>
    </lineage>
</organism>
<comment type="caution">
    <text evidence="2">The sequence shown here is derived from an EMBL/GenBank/DDBJ whole genome shotgun (WGS) entry which is preliminary data.</text>
</comment>
<evidence type="ECO:0000313" key="3">
    <source>
        <dbReference type="Proteomes" id="UP000295157"/>
    </source>
</evidence>
<dbReference type="InterPro" id="IPR016040">
    <property type="entry name" value="NAD(P)-bd_dom"/>
</dbReference>
<dbReference type="InterPro" id="IPR051604">
    <property type="entry name" value="Ergot_Alk_Oxidoreductase"/>
</dbReference>
<name>A0A4R4NHX3_9ACTN</name>
<dbReference type="EMBL" id="SMJZ01000031">
    <property type="protein sequence ID" value="TDC08144.1"/>
    <property type="molecule type" value="Genomic_DNA"/>
</dbReference>
<dbReference type="Pfam" id="PF13460">
    <property type="entry name" value="NAD_binding_10"/>
    <property type="match status" value="1"/>
</dbReference>
<sequence length="276" mass="29458">MILVTGATGSVGRHVVDGLLEEGQFVRAISRNPDGAKLPPSVEVVAGDLATPEALPLDGVRTVYLVAMGDRPHRTAQVLADAGVTTVVLLSTSEVLDDTDEQPGAIAARHAAFEDALERSGLFCTFLRPNEFAGNALQWASQIQEGDVVRAPYGDAWSAPIHERDVAAVAVRALVDGHLHGARLVLTGPEAMTHRDQVGHISAALGRPLAFEEIPAAAVREKMVAYAPPEIVDALLGRLAETVGKPPTVTTTVQNVTGRRPLTFREWVAEHEPEFR</sequence>
<reference evidence="2 3" key="1">
    <citation type="submission" date="2019-02" db="EMBL/GenBank/DDBJ databases">
        <title>Draft genome sequences of novel Actinobacteria.</title>
        <authorList>
            <person name="Sahin N."/>
            <person name="Ay H."/>
            <person name="Saygin H."/>
        </authorList>
    </citation>
    <scope>NUCLEOTIDE SEQUENCE [LARGE SCALE GENOMIC DNA]</scope>
    <source>
        <strain evidence="2 3">KC201</strain>
    </source>
</reference>
<dbReference type="InterPro" id="IPR036291">
    <property type="entry name" value="NAD(P)-bd_dom_sf"/>
</dbReference>
<proteinExistence type="predicted"/>
<dbReference type="RefSeq" id="WP_132332333.1">
    <property type="nucleotide sequence ID" value="NZ_SMJZ01000031.1"/>
</dbReference>
<accession>A0A4R4NHX3</accession>
<dbReference type="PANTHER" id="PTHR43162">
    <property type="match status" value="1"/>
</dbReference>
<dbReference type="PANTHER" id="PTHR43162:SF1">
    <property type="entry name" value="PRESTALK A DIFFERENTIATION PROTEIN A"/>
    <property type="match status" value="1"/>
</dbReference>
<dbReference type="Proteomes" id="UP000295157">
    <property type="component" value="Unassembled WGS sequence"/>
</dbReference>
<evidence type="ECO:0000313" key="2">
    <source>
        <dbReference type="EMBL" id="TDC08144.1"/>
    </source>
</evidence>
<feature type="domain" description="NAD(P)-binding" evidence="1">
    <location>
        <begin position="6"/>
        <end position="175"/>
    </location>
</feature>
<dbReference type="Gene3D" id="3.40.50.720">
    <property type="entry name" value="NAD(P)-binding Rossmann-like Domain"/>
    <property type="match status" value="1"/>
</dbReference>
<evidence type="ECO:0000259" key="1">
    <source>
        <dbReference type="Pfam" id="PF13460"/>
    </source>
</evidence>
<dbReference type="SUPFAM" id="SSF51735">
    <property type="entry name" value="NAD(P)-binding Rossmann-fold domains"/>
    <property type="match status" value="1"/>
</dbReference>
<dbReference type="OrthoDB" id="4457504at2"/>
<dbReference type="AlphaFoldDB" id="A0A4R4NHX3"/>
<protein>
    <submittedName>
        <fullName evidence="2">NAD-dependent epimerase/dehydratase family protein</fullName>
    </submittedName>
</protein>
<keyword evidence="3" id="KW-1185">Reference proteome</keyword>
<gene>
    <name evidence="2" type="ORF">E1267_11040</name>
</gene>